<feature type="domain" description="RING-type" evidence="5">
    <location>
        <begin position="18"/>
        <end position="53"/>
    </location>
</feature>
<evidence type="ECO:0000259" key="5">
    <source>
        <dbReference type="PROSITE" id="PS50089"/>
    </source>
</evidence>
<dbReference type="PANTHER" id="PTHR10131:SF157">
    <property type="entry name" value="RECEPTOR-ASSOCIATED FACTOR, PUTATIVE-RELATED"/>
    <property type="match status" value="1"/>
</dbReference>
<evidence type="ECO:0008006" key="9">
    <source>
        <dbReference type="Google" id="ProtNLM"/>
    </source>
</evidence>
<feature type="domain" description="TRAF-type" evidence="6">
    <location>
        <begin position="100"/>
        <end position="138"/>
    </location>
</feature>
<organism evidence="7 8">
    <name type="scientific">Batillaria attramentaria</name>
    <dbReference type="NCBI Taxonomy" id="370345"/>
    <lineage>
        <taxon>Eukaryota</taxon>
        <taxon>Metazoa</taxon>
        <taxon>Spiralia</taxon>
        <taxon>Lophotrochozoa</taxon>
        <taxon>Mollusca</taxon>
        <taxon>Gastropoda</taxon>
        <taxon>Caenogastropoda</taxon>
        <taxon>Sorbeoconcha</taxon>
        <taxon>Cerithioidea</taxon>
        <taxon>Batillariidae</taxon>
        <taxon>Batillaria</taxon>
    </lineage>
</organism>
<evidence type="ECO:0000256" key="3">
    <source>
        <dbReference type="ARBA" id="ARBA00022833"/>
    </source>
</evidence>
<sequence>MGFDADKFVSGISEDKKCCVCSGVLDNPVRAACGHLFCSGCILPWVVRHGSCPQGCQPLTPGDLENVLSLREVILGLHVRCEYRTRGCDAVVRLTDLLKHLQDCCYRPVSCRHAQCGATLSQWQLADHEARTCDYRPMGICQEGCGLVLVYKTYTTHNCLTALKQLVIQQEQQVSVLEQELEGRGRAFERRERVLLAQLTDLKRHVQQQAVRFQACHITQLRHHSACRAALTQLEPCDHVLIQWEAHNSLPPGDMFSTEMELKTSNNRSVLVPAGAEVSL</sequence>
<dbReference type="PROSITE" id="PS50145">
    <property type="entry name" value="ZF_TRAF"/>
    <property type="match status" value="1"/>
</dbReference>
<keyword evidence="1 4" id="KW-0479">Metal-binding</keyword>
<keyword evidence="8" id="KW-1185">Reference proteome</keyword>
<dbReference type="GO" id="GO:0008270">
    <property type="term" value="F:zinc ion binding"/>
    <property type="evidence" value="ECO:0007669"/>
    <property type="project" value="UniProtKB-KW"/>
</dbReference>
<keyword evidence="2 4" id="KW-0863">Zinc-finger</keyword>
<proteinExistence type="predicted"/>
<dbReference type="AlphaFoldDB" id="A0ABD0L3T1"/>
<keyword evidence="3 4" id="KW-0862">Zinc</keyword>
<comment type="caution">
    <text evidence="7">The sequence shown here is derived from an EMBL/GenBank/DDBJ whole genome shotgun (WGS) entry which is preliminary data.</text>
</comment>
<gene>
    <name evidence="7" type="ORF">BaRGS_00014845</name>
</gene>
<dbReference type="Pfam" id="PF13923">
    <property type="entry name" value="zf-C3HC4_2"/>
    <property type="match status" value="1"/>
</dbReference>
<evidence type="ECO:0000256" key="4">
    <source>
        <dbReference type="PROSITE-ProRule" id="PRU00207"/>
    </source>
</evidence>
<dbReference type="Proteomes" id="UP001519460">
    <property type="component" value="Unassembled WGS sequence"/>
</dbReference>
<dbReference type="SUPFAM" id="SSF49599">
    <property type="entry name" value="TRAF domain-like"/>
    <property type="match status" value="1"/>
</dbReference>
<dbReference type="InterPro" id="IPR001293">
    <property type="entry name" value="Znf_TRAF"/>
</dbReference>
<dbReference type="InterPro" id="IPR001841">
    <property type="entry name" value="Znf_RING"/>
</dbReference>
<protein>
    <recommendedName>
        <fullName evidence="9">RING-type domain-containing protein</fullName>
    </recommendedName>
</protein>
<evidence type="ECO:0000313" key="7">
    <source>
        <dbReference type="EMBL" id="KAK7493963.1"/>
    </source>
</evidence>
<dbReference type="Gene3D" id="3.30.40.10">
    <property type="entry name" value="Zinc/RING finger domain, C3HC4 (zinc finger)"/>
    <property type="match status" value="2"/>
</dbReference>
<dbReference type="EMBL" id="JACVVK020000088">
    <property type="protein sequence ID" value="KAK7493963.1"/>
    <property type="molecule type" value="Genomic_DNA"/>
</dbReference>
<reference evidence="7 8" key="1">
    <citation type="journal article" date="2023" name="Sci. Data">
        <title>Genome assembly of the Korean intertidal mud-creeper Batillaria attramentaria.</title>
        <authorList>
            <person name="Patra A.K."/>
            <person name="Ho P.T."/>
            <person name="Jun S."/>
            <person name="Lee S.J."/>
            <person name="Kim Y."/>
            <person name="Won Y.J."/>
        </authorList>
    </citation>
    <scope>NUCLEOTIDE SEQUENCE [LARGE SCALE GENOMIC DNA]</scope>
    <source>
        <strain evidence="7">Wonlab-2016</strain>
    </source>
</reference>
<evidence type="ECO:0000259" key="6">
    <source>
        <dbReference type="PROSITE" id="PS50145"/>
    </source>
</evidence>
<dbReference type="SUPFAM" id="SSF57850">
    <property type="entry name" value="RING/U-box"/>
    <property type="match status" value="1"/>
</dbReference>
<evidence type="ECO:0000313" key="8">
    <source>
        <dbReference type="Proteomes" id="UP001519460"/>
    </source>
</evidence>
<evidence type="ECO:0000256" key="1">
    <source>
        <dbReference type="ARBA" id="ARBA00022723"/>
    </source>
</evidence>
<dbReference type="PANTHER" id="PTHR10131">
    <property type="entry name" value="TNF RECEPTOR ASSOCIATED FACTOR"/>
    <property type="match status" value="1"/>
</dbReference>
<evidence type="ECO:0000256" key="2">
    <source>
        <dbReference type="ARBA" id="ARBA00022771"/>
    </source>
</evidence>
<accession>A0ABD0L3T1</accession>
<dbReference type="InterPro" id="IPR013083">
    <property type="entry name" value="Znf_RING/FYVE/PHD"/>
</dbReference>
<dbReference type="PROSITE" id="PS00518">
    <property type="entry name" value="ZF_RING_1"/>
    <property type="match status" value="1"/>
</dbReference>
<name>A0ABD0L3T1_9CAEN</name>
<feature type="non-terminal residue" evidence="7">
    <location>
        <position position="280"/>
    </location>
</feature>
<dbReference type="InterPro" id="IPR017907">
    <property type="entry name" value="Znf_RING_CS"/>
</dbReference>
<feature type="zinc finger region" description="TRAF-type" evidence="4">
    <location>
        <begin position="100"/>
        <end position="138"/>
    </location>
</feature>
<dbReference type="PROSITE" id="PS50089">
    <property type="entry name" value="ZF_RING_2"/>
    <property type="match status" value="1"/>
</dbReference>